<dbReference type="GO" id="GO:0051539">
    <property type="term" value="F:4 iron, 4 sulfur cluster binding"/>
    <property type="evidence" value="ECO:0007669"/>
    <property type="project" value="UniProtKB-KW"/>
</dbReference>
<dbReference type="EMBL" id="WJXA01000013">
    <property type="protein sequence ID" value="KAF7119828.1"/>
    <property type="molecule type" value="Genomic_DNA"/>
</dbReference>
<dbReference type="PANTHER" id="PTHR46213:SF11">
    <property type="entry name" value="TRANSCRIPTIONAL ACTIVATOR DEMETER-LIKE"/>
    <property type="match status" value="1"/>
</dbReference>
<keyword evidence="5" id="KW-0479">Metal-binding</keyword>
<dbReference type="GO" id="GO:0003677">
    <property type="term" value="F:DNA binding"/>
    <property type="evidence" value="ECO:0007669"/>
    <property type="project" value="UniProtKB-KW"/>
</dbReference>
<feature type="region of interest" description="Disordered" evidence="10">
    <location>
        <begin position="1"/>
        <end position="31"/>
    </location>
</feature>
<evidence type="ECO:0000256" key="5">
    <source>
        <dbReference type="ARBA" id="ARBA00022723"/>
    </source>
</evidence>
<comment type="similarity">
    <text evidence="3">Belongs to the DNA glycosylase family. DEMETER subfamily.</text>
</comment>
<accession>A0A834L3Q8</accession>
<dbReference type="InterPro" id="IPR023170">
    <property type="entry name" value="HhH_base_excis_C"/>
</dbReference>
<feature type="region of interest" description="Disordered" evidence="10">
    <location>
        <begin position="341"/>
        <end position="364"/>
    </location>
</feature>
<protein>
    <recommendedName>
        <fullName evidence="11">HhH-GPD domain-containing protein</fullName>
    </recommendedName>
</protein>
<dbReference type="OrthoDB" id="5607at2759"/>
<evidence type="ECO:0000256" key="10">
    <source>
        <dbReference type="SAM" id="MobiDB-lite"/>
    </source>
</evidence>
<dbReference type="Pfam" id="PF15628">
    <property type="entry name" value="RRM_DME"/>
    <property type="match status" value="1"/>
</dbReference>
<evidence type="ECO:0000256" key="8">
    <source>
        <dbReference type="ARBA" id="ARBA00023125"/>
    </source>
</evidence>
<keyword evidence="8" id="KW-0238">DNA-binding</keyword>
<evidence type="ECO:0000313" key="13">
    <source>
        <dbReference type="Proteomes" id="UP000626092"/>
    </source>
</evidence>
<dbReference type="Gene3D" id="1.10.1670.10">
    <property type="entry name" value="Helix-hairpin-Helix base-excision DNA repair enzymes (C-terminal)"/>
    <property type="match status" value="1"/>
</dbReference>
<dbReference type="InterPro" id="IPR003651">
    <property type="entry name" value="Endonuclease3_FeS-loop_motif"/>
</dbReference>
<keyword evidence="6" id="KW-0408">Iron</keyword>
<keyword evidence="7" id="KW-0411">Iron-sulfur</keyword>
<sequence>MVKRSEEKGIWAPHTPEKSIRPMKGPVSVDRKCESHVAGSFSHETSQDSAGFNALTVCIDAAQSLKEASSKSQLHAVPTPSKNDNTWESLKDYIDTKKQTQKKPRVKKYWPKVLDEAKPKKNPKPSTPKPCTPKPYKRATSRRCLDEKMKDVGEDCLPSASTKPSKHVQIGGQNVDATNVPESTKRALSFNVQNHERDSGKDARIIIHQYQRRKKNIDRSPCNAKAIEQSDEVNLMVKNMTGITSGFTLTEEWIQPTQLSETEIGVTNDSLDINQPGCCNGNSLIVYKRVFRANQCPSSSRKLGPNFPRMWKKRRMTRRKATFYDIFKYVIAASKKQTIRRQKQTNFGSRRSAKSAKQAQKRLKTSKFPSIMTERQMAVQKEKDNHGGLVPSYAGLMISPSKSQEWSAANDPSSFQCVLSLTPLAMSKKRRSYKSIRRLNFGPSTVIPSINQLPSVPFPQSLHVRVGNQDLLVTDYDIIAAKRQDIIEFLDNAVPGDKEVQGCPKYVLPSTESNYEKEVQGYPEYVLPSTKSMQDVVSVQLMDVIVGLEGLHISDAGGQLVVHNQNAHGKDGQQKAVIVYKKRKQPPKVDIDQETMRVWKLLMASRDEDVEEEKDEEKEKWWEEQRNIFRGRVDSFISRMHLVQGDRRFSPWKGSVVDSVVGVFLTQNVSDHLSSSAFMSLAAKYPLRSTTAHKACDEDGEVASNNESVGSNIRERVQDEILQHDFLDSFIDDPPSTSKHSSVERCSGSSETVQREDTTCLQEFSGDENGDLLGNESLLDSCISRKVENAKQGSTCNGLFDVNDPPASICSLSSQKQYSYIRLTPFDVEVESLDSGNNTMNDVEDVGENLGCIGSLGSEAIVQKKATPRAQEATVELCASLNKCQVLPECSSQAEVNKANVQECIKNFQEGSKISPQTKSPLRKKKSKVEKQEKSIDWDELRKNYVGSTVSTSNTRDSLDWEEVRQATIDEVADVIKGRGQHRVLAGRIKDFLDRVVRDHGSINLEWLRAVPPDKAKEYLLSFKGLGLKSVECVRLLTLQHHAFPVDTNVGRVAVRLGWVPLKPLPESLQIHLLEQYPVLDTIQIYLWPRLCTLDQRTLYELHYQMITFGKVFCRKRKPNCNACPMRGECRHYASAFSSARLALPGPQGKNTVTSIVPYEAVQNSSLVITPATKSLPVATFSESRYETKSCEPIIEHPPSPEPESTKYLERDIEDLYDDPEDYIPTIRLDVEEFRDRIQEFIEMNNIPLEGVDISKALVALTSEAASIPLPKLKDISWLRTIHHVYALPDSHRILAGFDKREPDDPSPYLLAIWPSGGTAISSKPSRKLCDSSQESHFCNRDTCSSCNDAQDQNVQTVCGTILIPCRTATRGSFPLNGTYFQVNEVFADDETSQHPLSVPRAWIWPLRRRTLHCGAYAGAIFGGLSTAEIQSCFWRGFVCVRAFNRMTRAPAPLSQRFHVSTILKGKRKFTQDEEDVVP</sequence>
<evidence type="ECO:0000256" key="7">
    <source>
        <dbReference type="ARBA" id="ARBA00023014"/>
    </source>
</evidence>
<comment type="cofactor">
    <cofactor evidence="1">
        <name>[4Fe-4S] cluster</name>
        <dbReference type="ChEBI" id="CHEBI:49883"/>
    </cofactor>
</comment>
<name>A0A834L3Q8_RHOSS</name>
<comment type="subcellular location">
    <subcellularLocation>
        <location evidence="2">Nucleus</location>
    </subcellularLocation>
</comment>
<keyword evidence="4" id="KW-0004">4Fe-4S</keyword>
<evidence type="ECO:0000256" key="3">
    <source>
        <dbReference type="ARBA" id="ARBA00005646"/>
    </source>
</evidence>
<dbReference type="GO" id="GO:0141166">
    <property type="term" value="P:chromosomal 5-methylcytosine DNA demethylation pathway"/>
    <property type="evidence" value="ECO:0007669"/>
    <property type="project" value="InterPro"/>
</dbReference>
<evidence type="ECO:0000313" key="12">
    <source>
        <dbReference type="EMBL" id="KAF7119828.1"/>
    </source>
</evidence>
<feature type="compositionally biased region" description="Basic residues" evidence="10">
    <location>
        <begin position="351"/>
        <end position="364"/>
    </location>
</feature>
<dbReference type="GO" id="GO:0019104">
    <property type="term" value="F:DNA N-glycosylase activity"/>
    <property type="evidence" value="ECO:0007669"/>
    <property type="project" value="InterPro"/>
</dbReference>
<dbReference type="GO" id="GO:0003906">
    <property type="term" value="F:DNA-(apurinic or apyrimidinic site) endonuclease activity"/>
    <property type="evidence" value="ECO:0007669"/>
    <property type="project" value="UniProtKB-ARBA"/>
</dbReference>
<feature type="compositionally biased region" description="Basic and acidic residues" evidence="10">
    <location>
        <begin position="1"/>
        <end position="20"/>
    </location>
</feature>
<dbReference type="InterPro" id="IPR003265">
    <property type="entry name" value="HhH-GPD_domain"/>
</dbReference>
<dbReference type="PANTHER" id="PTHR46213">
    <property type="entry name" value="TRANSCRIPTIONAL ACTIVATOR DEMETER"/>
    <property type="match status" value="1"/>
</dbReference>
<dbReference type="Gene3D" id="1.10.340.30">
    <property type="entry name" value="Hypothetical protein, domain 2"/>
    <property type="match status" value="1"/>
</dbReference>
<evidence type="ECO:0000256" key="4">
    <source>
        <dbReference type="ARBA" id="ARBA00022485"/>
    </source>
</evidence>
<evidence type="ECO:0000256" key="2">
    <source>
        <dbReference type="ARBA" id="ARBA00004123"/>
    </source>
</evidence>
<evidence type="ECO:0000256" key="6">
    <source>
        <dbReference type="ARBA" id="ARBA00023004"/>
    </source>
</evidence>
<reference evidence="12" key="1">
    <citation type="submission" date="2019-11" db="EMBL/GenBank/DDBJ databases">
        <authorList>
            <person name="Liu Y."/>
            <person name="Hou J."/>
            <person name="Li T.-Q."/>
            <person name="Guan C.-H."/>
            <person name="Wu X."/>
            <person name="Wu H.-Z."/>
            <person name="Ling F."/>
            <person name="Zhang R."/>
            <person name="Shi X.-G."/>
            <person name="Ren J.-P."/>
            <person name="Chen E.-F."/>
            <person name="Sun J.-M."/>
        </authorList>
    </citation>
    <scope>NUCLEOTIDE SEQUENCE</scope>
    <source>
        <strain evidence="12">Adult_tree_wgs_1</strain>
        <tissue evidence="12">Leaves</tissue>
    </source>
</reference>
<keyword evidence="13" id="KW-1185">Reference proteome</keyword>
<keyword evidence="9" id="KW-0539">Nucleus</keyword>
<evidence type="ECO:0000256" key="1">
    <source>
        <dbReference type="ARBA" id="ARBA00001966"/>
    </source>
</evidence>
<feature type="region of interest" description="Disordered" evidence="10">
    <location>
        <begin position="114"/>
        <end position="141"/>
    </location>
</feature>
<dbReference type="GO" id="GO:0046872">
    <property type="term" value="F:metal ion binding"/>
    <property type="evidence" value="ECO:0007669"/>
    <property type="project" value="UniProtKB-KW"/>
</dbReference>
<comment type="caution">
    <text evidence="12">The sequence shown here is derived from an EMBL/GenBank/DDBJ whole genome shotgun (WGS) entry which is preliminary data.</text>
</comment>
<feature type="domain" description="HhH-GPD" evidence="11">
    <location>
        <begin position="946"/>
        <end position="1112"/>
    </location>
</feature>
<dbReference type="SMART" id="SM00525">
    <property type="entry name" value="FES"/>
    <property type="match status" value="1"/>
</dbReference>
<dbReference type="Proteomes" id="UP000626092">
    <property type="component" value="Unassembled WGS sequence"/>
</dbReference>
<dbReference type="SUPFAM" id="SSF48150">
    <property type="entry name" value="DNA-glycosylase"/>
    <property type="match status" value="1"/>
</dbReference>
<dbReference type="InterPro" id="IPR011257">
    <property type="entry name" value="DNA_glycosylase"/>
</dbReference>
<dbReference type="GO" id="GO:0005634">
    <property type="term" value="C:nucleus"/>
    <property type="evidence" value="ECO:0007669"/>
    <property type="project" value="UniProtKB-SubCell"/>
</dbReference>
<dbReference type="CDD" id="cd00056">
    <property type="entry name" value="ENDO3c"/>
    <property type="match status" value="1"/>
</dbReference>
<dbReference type="InterPro" id="IPR028925">
    <property type="entry name" value="RRM_DME"/>
</dbReference>
<organism evidence="12 13">
    <name type="scientific">Rhododendron simsii</name>
    <name type="common">Sims's rhododendron</name>
    <dbReference type="NCBI Taxonomy" id="118357"/>
    <lineage>
        <taxon>Eukaryota</taxon>
        <taxon>Viridiplantae</taxon>
        <taxon>Streptophyta</taxon>
        <taxon>Embryophyta</taxon>
        <taxon>Tracheophyta</taxon>
        <taxon>Spermatophyta</taxon>
        <taxon>Magnoliopsida</taxon>
        <taxon>eudicotyledons</taxon>
        <taxon>Gunneridae</taxon>
        <taxon>Pentapetalae</taxon>
        <taxon>asterids</taxon>
        <taxon>Ericales</taxon>
        <taxon>Ericaceae</taxon>
        <taxon>Ericoideae</taxon>
        <taxon>Rhodoreae</taxon>
        <taxon>Rhododendron</taxon>
    </lineage>
</organism>
<dbReference type="GO" id="GO:0035514">
    <property type="term" value="F:DNA demethylase activity"/>
    <property type="evidence" value="ECO:0007669"/>
    <property type="project" value="InterPro"/>
</dbReference>
<dbReference type="InterPro" id="IPR044811">
    <property type="entry name" value="DME/ROS1"/>
</dbReference>
<dbReference type="FunFam" id="1.10.1670.10:FF:000004">
    <property type="entry name" value="DNA glycosylase/AP lyase ROS1"/>
    <property type="match status" value="1"/>
</dbReference>
<dbReference type="SMART" id="SM00478">
    <property type="entry name" value="ENDO3c"/>
    <property type="match status" value="1"/>
</dbReference>
<gene>
    <name evidence="12" type="ORF">RHSIM_Rhsim13G0105000</name>
</gene>
<evidence type="ECO:0000256" key="9">
    <source>
        <dbReference type="ARBA" id="ARBA00023242"/>
    </source>
</evidence>
<evidence type="ECO:0000259" key="11">
    <source>
        <dbReference type="SMART" id="SM00478"/>
    </source>
</evidence>
<dbReference type="GO" id="GO:0006284">
    <property type="term" value="P:base-excision repair"/>
    <property type="evidence" value="ECO:0007669"/>
    <property type="project" value="InterPro"/>
</dbReference>
<proteinExistence type="inferred from homology"/>